<evidence type="ECO:0000313" key="3">
    <source>
        <dbReference type="Proteomes" id="UP000494116"/>
    </source>
</evidence>
<sequence>MNSPRLNQLRQWFRGRALAKPADKLLLAGYAASALVAPSPAFAQSSIFGGRLCTAFQAVVNNELISVVVLVACVGAILMWLLDDGQSKVKVFALRLAGGIASIFGIATIVALVSGRNLMCTIGA</sequence>
<name>A0ABM8KT88_9BURK</name>
<evidence type="ECO:0000256" key="1">
    <source>
        <dbReference type="SAM" id="Phobius"/>
    </source>
</evidence>
<accession>A0ABM8KT88</accession>
<keyword evidence="1" id="KW-1133">Transmembrane helix</keyword>
<dbReference type="Proteomes" id="UP000494116">
    <property type="component" value="Unassembled WGS sequence"/>
</dbReference>
<evidence type="ECO:0000313" key="2">
    <source>
        <dbReference type="EMBL" id="CAB3671402.1"/>
    </source>
</evidence>
<dbReference type="RefSeq" id="WP_006216145.1">
    <property type="nucleotide sequence ID" value="NZ_CADIJS010000001.1"/>
</dbReference>
<keyword evidence="1" id="KW-0812">Transmembrane</keyword>
<comment type="caution">
    <text evidence="2">The sequence shown here is derived from an EMBL/GenBank/DDBJ whole genome shotgun (WGS) entry which is preliminary data.</text>
</comment>
<feature type="transmembrane region" description="Helical" evidence="1">
    <location>
        <begin position="59"/>
        <end position="82"/>
    </location>
</feature>
<dbReference type="EMBL" id="CADIJS010000001">
    <property type="protein sequence ID" value="CAB3671402.1"/>
    <property type="molecule type" value="Genomic_DNA"/>
</dbReference>
<gene>
    <name evidence="2" type="ORF">LMG1873_01137</name>
</gene>
<protein>
    <submittedName>
        <fullName evidence="2">Uncharacterized protein</fullName>
    </submittedName>
</protein>
<organism evidence="2 3">
    <name type="scientific">Achromobacter piechaudii</name>
    <dbReference type="NCBI Taxonomy" id="72556"/>
    <lineage>
        <taxon>Bacteria</taxon>
        <taxon>Pseudomonadati</taxon>
        <taxon>Pseudomonadota</taxon>
        <taxon>Betaproteobacteria</taxon>
        <taxon>Burkholderiales</taxon>
        <taxon>Alcaligenaceae</taxon>
        <taxon>Achromobacter</taxon>
    </lineage>
</organism>
<proteinExistence type="predicted"/>
<feature type="transmembrane region" description="Helical" evidence="1">
    <location>
        <begin position="94"/>
        <end position="114"/>
    </location>
</feature>
<reference evidence="2 3" key="1">
    <citation type="submission" date="2020-04" db="EMBL/GenBank/DDBJ databases">
        <authorList>
            <person name="De Canck E."/>
        </authorList>
    </citation>
    <scope>NUCLEOTIDE SEQUENCE [LARGE SCALE GENOMIC DNA]</scope>
    <source>
        <strain evidence="2 3">LMG 1873</strain>
    </source>
</reference>
<keyword evidence="1" id="KW-0472">Membrane</keyword>
<keyword evidence="3" id="KW-1185">Reference proteome</keyword>